<dbReference type="PANTHER" id="PTHR30093">
    <property type="entry name" value="GENERAL SECRETION PATHWAY PROTEIN G"/>
    <property type="match status" value="1"/>
</dbReference>
<dbReference type="Pfam" id="PF07963">
    <property type="entry name" value="N_methyl"/>
    <property type="match status" value="1"/>
</dbReference>
<keyword evidence="3" id="KW-0574">Periplasm</keyword>
<accession>A0A918CMW0</accession>
<name>A0A918CMW0_9DEIO</name>
<keyword evidence="5" id="KW-0812">Transmembrane</keyword>
<dbReference type="AlphaFoldDB" id="A0A918CMW0"/>
<evidence type="ECO:0000256" key="1">
    <source>
        <dbReference type="ARBA" id="ARBA00004203"/>
    </source>
</evidence>
<evidence type="ECO:0000256" key="5">
    <source>
        <dbReference type="SAM" id="Phobius"/>
    </source>
</evidence>
<keyword evidence="5" id="KW-1133">Transmembrane helix</keyword>
<evidence type="ECO:0000256" key="4">
    <source>
        <dbReference type="ARBA" id="ARBA00023237"/>
    </source>
</evidence>
<dbReference type="SUPFAM" id="SSF54523">
    <property type="entry name" value="Pili subunits"/>
    <property type="match status" value="1"/>
</dbReference>
<dbReference type="InterPro" id="IPR012902">
    <property type="entry name" value="N_methyl_site"/>
</dbReference>
<dbReference type="GO" id="GO:0009279">
    <property type="term" value="C:cell outer membrane"/>
    <property type="evidence" value="ECO:0007669"/>
    <property type="project" value="UniProtKB-SubCell"/>
</dbReference>
<comment type="subcellular location">
    <subcellularLocation>
        <location evidence="1">Cell outer membrane</location>
        <topology evidence="1">Single-pass membrane protein</topology>
    </subcellularLocation>
    <subcellularLocation>
        <location evidence="2">Periplasm</location>
    </subcellularLocation>
</comment>
<comment type="caution">
    <text evidence="6">The sequence shown here is derived from an EMBL/GenBank/DDBJ whole genome shotgun (WGS) entry which is preliminary data.</text>
</comment>
<evidence type="ECO:0000313" key="6">
    <source>
        <dbReference type="EMBL" id="GGR32654.1"/>
    </source>
</evidence>
<proteinExistence type="predicted"/>
<evidence type="ECO:0000256" key="2">
    <source>
        <dbReference type="ARBA" id="ARBA00004418"/>
    </source>
</evidence>
<reference evidence="6" key="1">
    <citation type="journal article" date="2014" name="Int. J. Syst. Evol. Microbiol.">
        <title>Complete genome sequence of Corynebacterium casei LMG S-19264T (=DSM 44701T), isolated from a smear-ripened cheese.</title>
        <authorList>
            <consortium name="US DOE Joint Genome Institute (JGI-PGF)"/>
            <person name="Walter F."/>
            <person name="Albersmeier A."/>
            <person name="Kalinowski J."/>
            <person name="Ruckert C."/>
        </authorList>
    </citation>
    <scope>NUCLEOTIDE SEQUENCE</scope>
    <source>
        <strain evidence="6">JCM 31311</strain>
    </source>
</reference>
<dbReference type="PROSITE" id="PS00409">
    <property type="entry name" value="PROKAR_NTER_METHYL"/>
    <property type="match status" value="1"/>
</dbReference>
<dbReference type="RefSeq" id="WP_189093142.1">
    <property type="nucleotide sequence ID" value="NZ_BMQL01000056.1"/>
</dbReference>
<keyword evidence="4" id="KW-0998">Cell outer membrane</keyword>
<reference evidence="6" key="2">
    <citation type="submission" date="2020-09" db="EMBL/GenBank/DDBJ databases">
        <authorList>
            <person name="Sun Q."/>
            <person name="Ohkuma M."/>
        </authorList>
    </citation>
    <scope>NUCLEOTIDE SEQUENCE</scope>
    <source>
        <strain evidence="6">JCM 31311</strain>
    </source>
</reference>
<protein>
    <recommendedName>
        <fullName evidence="8">Prepilin-type N-terminal cleavage/methylation domain-containing protein</fullName>
    </recommendedName>
</protein>
<dbReference type="NCBIfam" id="TIGR02532">
    <property type="entry name" value="IV_pilin_GFxxxE"/>
    <property type="match status" value="1"/>
</dbReference>
<dbReference type="EMBL" id="BMQL01000056">
    <property type="protein sequence ID" value="GGR32654.1"/>
    <property type="molecule type" value="Genomic_DNA"/>
</dbReference>
<feature type="transmembrane region" description="Helical" evidence="5">
    <location>
        <begin position="7"/>
        <end position="31"/>
    </location>
</feature>
<dbReference type="Proteomes" id="UP000603865">
    <property type="component" value="Unassembled WGS sequence"/>
</dbReference>
<organism evidence="6 7">
    <name type="scientific">Deinococcus ruber</name>
    <dbReference type="NCBI Taxonomy" id="1848197"/>
    <lineage>
        <taxon>Bacteria</taxon>
        <taxon>Thermotogati</taxon>
        <taxon>Deinococcota</taxon>
        <taxon>Deinococci</taxon>
        <taxon>Deinococcales</taxon>
        <taxon>Deinococcaceae</taxon>
        <taxon>Deinococcus</taxon>
    </lineage>
</organism>
<dbReference type="InterPro" id="IPR045584">
    <property type="entry name" value="Pilin-like"/>
</dbReference>
<evidence type="ECO:0008006" key="8">
    <source>
        <dbReference type="Google" id="ProtNLM"/>
    </source>
</evidence>
<gene>
    <name evidence="6" type="ORF">GCM10008957_48890</name>
</gene>
<evidence type="ECO:0000313" key="7">
    <source>
        <dbReference type="Proteomes" id="UP000603865"/>
    </source>
</evidence>
<dbReference type="GO" id="GO:0042597">
    <property type="term" value="C:periplasmic space"/>
    <property type="evidence" value="ECO:0007669"/>
    <property type="project" value="UniProtKB-SubCell"/>
</dbReference>
<keyword evidence="7" id="KW-1185">Reference proteome</keyword>
<keyword evidence="5" id="KW-0472">Membrane</keyword>
<sequence>MKRQVQGFTLIELLIVVAIIAVLAMVLLPSYRGATSTGNKRAAQVHAQTVRLALNTLLASNPQFTTASFGTLDCSGAHDVGSTGVTAPNGGNGWEAAPNGDRCTASPLTSRTYSVSVTYDDNQVVTAP</sequence>
<dbReference type="Gene3D" id="3.30.700.10">
    <property type="entry name" value="Glycoprotein, Type 4 Pilin"/>
    <property type="match status" value="1"/>
</dbReference>
<evidence type="ECO:0000256" key="3">
    <source>
        <dbReference type="ARBA" id="ARBA00022764"/>
    </source>
</evidence>